<feature type="signal peptide" evidence="1">
    <location>
        <begin position="1"/>
        <end position="16"/>
    </location>
</feature>
<proteinExistence type="predicted"/>
<dbReference type="AlphaFoldDB" id="A0AAN6REH1"/>
<accession>A0AAN6REH1</accession>
<reference evidence="2 3" key="1">
    <citation type="submission" date="2021-02" db="EMBL/GenBank/DDBJ databases">
        <title>Genome assembly of Pseudopithomyces chartarum.</title>
        <authorList>
            <person name="Jauregui R."/>
            <person name="Singh J."/>
            <person name="Voisey C."/>
        </authorList>
    </citation>
    <scope>NUCLEOTIDE SEQUENCE [LARGE SCALE GENOMIC DNA]</scope>
    <source>
        <strain evidence="2 3">AGR01</strain>
    </source>
</reference>
<name>A0AAN6REH1_9PLEO</name>
<dbReference type="EMBL" id="WVTA01000014">
    <property type="protein sequence ID" value="KAK3202355.1"/>
    <property type="molecule type" value="Genomic_DNA"/>
</dbReference>
<keyword evidence="3" id="KW-1185">Reference proteome</keyword>
<evidence type="ECO:0000313" key="2">
    <source>
        <dbReference type="EMBL" id="KAK3202355.1"/>
    </source>
</evidence>
<organism evidence="2 3">
    <name type="scientific">Pseudopithomyces chartarum</name>
    <dbReference type="NCBI Taxonomy" id="1892770"/>
    <lineage>
        <taxon>Eukaryota</taxon>
        <taxon>Fungi</taxon>
        <taxon>Dikarya</taxon>
        <taxon>Ascomycota</taxon>
        <taxon>Pezizomycotina</taxon>
        <taxon>Dothideomycetes</taxon>
        <taxon>Pleosporomycetidae</taxon>
        <taxon>Pleosporales</taxon>
        <taxon>Massarineae</taxon>
        <taxon>Didymosphaeriaceae</taxon>
        <taxon>Pseudopithomyces</taxon>
    </lineage>
</organism>
<evidence type="ECO:0000313" key="3">
    <source>
        <dbReference type="Proteomes" id="UP001280581"/>
    </source>
</evidence>
<gene>
    <name evidence="2" type="ORF">GRF29_161g945308</name>
</gene>
<keyword evidence="1" id="KW-0732">Signal</keyword>
<feature type="chain" id="PRO_5043013889" evidence="1">
    <location>
        <begin position="17"/>
        <end position="245"/>
    </location>
</feature>
<protein>
    <submittedName>
        <fullName evidence="2">Uncharacterized protein</fullName>
    </submittedName>
</protein>
<evidence type="ECO:0000256" key="1">
    <source>
        <dbReference type="SAM" id="SignalP"/>
    </source>
</evidence>
<sequence>MRFLLHLFIAVSVTVAAVITHDDSSIGNEVTNNDPDSGAFVQDVRTAPHTFKSAVKSSIRREDIYDDDIIDVSTDAESRAVPVEDGTGAIEVLSQGSVAGYDDHRLTEIFLEQGWTGKPIAWATQLDAEREYCIKVKFPKNKIPRSIQQYQDLPLELNTWFVCYYYDDDHCNDKWNPNGIFPMFYLQRNESRSDISLRILSMKCNYADPGGWQKKALLNDAPDSAKVDSLKSDGTDPVQRLRTIL</sequence>
<dbReference type="Proteomes" id="UP001280581">
    <property type="component" value="Unassembled WGS sequence"/>
</dbReference>
<comment type="caution">
    <text evidence="2">The sequence shown here is derived from an EMBL/GenBank/DDBJ whole genome shotgun (WGS) entry which is preliminary data.</text>
</comment>